<keyword evidence="3" id="KW-1185">Reference proteome</keyword>
<evidence type="ECO:0000259" key="1">
    <source>
        <dbReference type="PROSITE" id="PS51750"/>
    </source>
</evidence>
<dbReference type="SMART" id="SM01040">
    <property type="entry name" value="Bro-N"/>
    <property type="match status" value="1"/>
</dbReference>
<dbReference type="GO" id="GO:0003677">
    <property type="term" value="F:DNA binding"/>
    <property type="evidence" value="ECO:0007669"/>
    <property type="project" value="InterPro"/>
</dbReference>
<protein>
    <recommendedName>
        <fullName evidence="1">Bro-N domain-containing protein</fullName>
    </recommendedName>
</protein>
<dbReference type="PANTHER" id="PTHR36180">
    <property type="entry name" value="DNA-BINDING PROTEIN-RELATED-RELATED"/>
    <property type="match status" value="1"/>
</dbReference>
<dbReference type="PANTHER" id="PTHR36180:SF2">
    <property type="entry name" value="BRO FAMILY PROTEIN"/>
    <property type="match status" value="1"/>
</dbReference>
<organism evidence="2 3">
    <name type="scientific">Cylicocyclus nassatus</name>
    <name type="common">Nematode worm</name>
    <dbReference type="NCBI Taxonomy" id="53992"/>
    <lineage>
        <taxon>Eukaryota</taxon>
        <taxon>Metazoa</taxon>
        <taxon>Ecdysozoa</taxon>
        <taxon>Nematoda</taxon>
        <taxon>Chromadorea</taxon>
        <taxon>Rhabditida</taxon>
        <taxon>Rhabditina</taxon>
        <taxon>Rhabditomorpha</taxon>
        <taxon>Strongyloidea</taxon>
        <taxon>Strongylidae</taxon>
        <taxon>Cylicocyclus</taxon>
    </lineage>
</organism>
<reference evidence="2" key="1">
    <citation type="submission" date="2023-07" db="EMBL/GenBank/DDBJ databases">
        <authorList>
            <consortium name="CYATHOMIX"/>
        </authorList>
    </citation>
    <scope>NUCLEOTIDE SEQUENCE</scope>
    <source>
        <strain evidence="2">N/A</strain>
    </source>
</reference>
<dbReference type="Pfam" id="PF03374">
    <property type="entry name" value="ANT"/>
    <property type="match status" value="1"/>
</dbReference>
<comment type="caution">
    <text evidence="2">The sequence shown here is derived from an EMBL/GenBank/DDBJ whole genome shotgun (WGS) entry which is preliminary data.</text>
</comment>
<proteinExistence type="predicted"/>
<feature type="domain" description="Bro-N" evidence="1">
    <location>
        <begin position="58"/>
        <end position="164"/>
    </location>
</feature>
<accession>A0AA36GQS2</accession>
<dbReference type="AlphaFoldDB" id="A0AA36GQS2"/>
<gene>
    <name evidence="2" type="ORF">CYNAS_LOCUS8443</name>
</gene>
<dbReference type="InterPro" id="IPR005039">
    <property type="entry name" value="Ant_C"/>
</dbReference>
<dbReference type="Proteomes" id="UP001176961">
    <property type="component" value="Unassembled WGS sequence"/>
</dbReference>
<evidence type="ECO:0000313" key="3">
    <source>
        <dbReference type="Proteomes" id="UP001176961"/>
    </source>
</evidence>
<sequence length="449" mass="51476">MRKSVKHASVRCWKLLEPETWKRPKSGWPAGLCAANSIRDYILLLEEKRKQGETEFMNNEIFTFTNEEFNVHMRTVQVDGEVWFVAKDIAEVLGYSNTRDAIAKHVDEEDKDSVAIYDGKGNPNMTIINESGMYSLVLSSKLPTAKKFKRWVTAEVLPELRKNGFYQLQKQPSLPTDYLSALKALVTAEEARQFLEIENETLVGIVEEQETVIEEQEAILEEQEPLVELANKLMENPDIWHSFKSAAALLNNGYGQNKLFEVARNHKDLISEGSKKNHPYQNVVDKGYYKLRANGGHYNHNNEYISSYQTLRPEEAGCLIMTSTDYREKNIKKFMAKPSSLEQIKADAKKIIEESNVEERRGLLDALLHLSDDLCSDSIVLRENAQYTIDFVKEVLSKEEADFVLAIYAESKKLAEHSYSLGMLRKDGKQLLTGALLKLKEREEEFDYE</sequence>
<dbReference type="EMBL" id="CATQJL010000147">
    <property type="protein sequence ID" value="CAJ0596460.1"/>
    <property type="molecule type" value="Genomic_DNA"/>
</dbReference>
<dbReference type="PROSITE" id="PS51750">
    <property type="entry name" value="BRO_N"/>
    <property type="match status" value="1"/>
</dbReference>
<name>A0AA36GQS2_CYLNA</name>
<evidence type="ECO:0000313" key="2">
    <source>
        <dbReference type="EMBL" id="CAJ0596460.1"/>
    </source>
</evidence>
<dbReference type="Pfam" id="PF02498">
    <property type="entry name" value="Bro-N"/>
    <property type="match status" value="1"/>
</dbReference>
<dbReference type="InterPro" id="IPR003497">
    <property type="entry name" value="BRO_N_domain"/>
</dbReference>